<evidence type="ECO:0000313" key="3">
    <source>
        <dbReference type="Proteomes" id="UP000676310"/>
    </source>
</evidence>
<dbReference type="OrthoDB" id="3795483at2759"/>
<name>A0A8J2HX23_9PLEO</name>
<evidence type="ECO:0000256" key="1">
    <source>
        <dbReference type="SAM" id="MobiDB-lite"/>
    </source>
</evidence>
<accession>A0A8J2HX23</accession>
<gene>
    <name evidence="2" type="ORF">ALTATR162_LOCUS1782</name>
</gene>
<dbReference type="EMBL" id="CAJRGZ010000015">
    <property type="protein sequence ID" value="CAG5145865.1"/>
    <property type="molecule type" value="Genomic_DNA"/>
</dbReference>
<dbReference type="AlphaFoldDB" id="A0A8J2HX23"/>
<reference evidence="2" key="1">
    <citation type="submission" date="2021-05" db="EMBL/GenBank/DDBJ databases">
        <authorList>
            <person name="Stam R."/>
        </authorList>
    </citation>
    <scope>NUCLEOTIDE SEQUENCE</scope>
    <source>
        <strain evidence="2">CS162</strain>
    </source>
</reference>
<proteinExistence type="predicted"/>
<comment type="caution">
    <text evidence="2">The sequence shown here is derived from an EMBL/GenBank/DDBJ whole genome shotgun (WGS) entry which is preliminary data.</text>
</comment>
<keyword evidence="3" id="KW-1185">Reference proteome</keyword>
<feature type="compositionally biased region" description="Acidic residues" evidence="1">
    <location>
        <begin position="208"/>
        <end position="219"/>
    </location>
</feature>
<protein>
    <submittedName>
        <fullName evidence="2">Uncharacterized protein</fullName>
    </submittedName>
</protein>
<sequence length="436" mass="48807">MPAMANEKAAPAFMELPLEVRHTIFEYVAARNVKPKKLLRYWFEKKEVKALIEQEAINNPNGPTPRVVYDNDYDDYDDDDDYIAASDDDGEDDDEDENEDADEDIGNEDEDEHEHEEVEQEEDSGGEDEAGIYVEDAEEESEVAVDGAQTLQPALTQATAQVNLSNQPADKIKEDAGQVHVEDDEEDEEDEEAEGVQASTGEEGGNGSEDDDDDEELADGDGNTGTAVASVQPPPPAPVVRPHGKWRHIPNFMRLTQCPPPVQLLLTSQQLNNEAKNWFYDVAILRIDATGSFAHTSFFEEAFSQITDAAFSPMENIRKVDVTFVWDSTWIRADTTDCVEAIFPALLRQRSSFVYQILLQAPDLREVVIHWHDSAQDDESTNLMLDSLAPFRTLPATVKIIEHYIAADATPRKSSIAGKRRVEFQNILDMGLDQLF</sequence>
<organism evidence="2 3">
    <name type="scientific">Alternaria atra</name>
    <dbReference type="NCBI Taxonomy" id="119953"/>
    <lineage>
        <taxon>Eukaryota</taxon>
        <taxon>Fungi</taxon>
        <taxon>Dikarya</taxon>
        <taxon>Ascomycota</taxon>
        <taxon>Pezizomycotina</taxon>
        <taxon>Dothideomycetes</taxon>
        <taxon>Pleosporomycetidae</taxon>
        <taxon>Pleosporales</taxon>
        <taxon>Pleosporineae</taxon>
        <taxon>Pleosporaceae</taxon>
        <taxon>Alternaria</taxon>
        <taxon>Alternaria sect. Ulocladioides</taxon>
    </lineage>
</organism>
<dbReference type="GeneID" id="67013154"/>
<feature type="region of interest" description="Disordered" evidence="1">
    <location>
        <begin position="177"/>
        <end position="243"/>
    </location>
</feature>
<dbReference type="RefSeq" id="XP_043165315.1">
    <property type="nucleotide sequence ID" value="XM_043309380.1"/>
</dbReference>
<feature type="compositionally biased region" description="Acidic residues" evidence="1">
    <location>
        <begin position="71"/>
        <end position="143"/>
    </location>
</feature>
<evidence type="ECO:0000313" key="2">
    <source>
        <dbReference type="EMBL" id="CAG5145865.1"/>
    </source>
</evidence>
<feature type="compositionally biased region" description="Acidic residues" evidence="1">
    <location>
        <begin position="182"/>
        <end position="194"/>
    </location>
</feature>
<dbReference type="Proteomes" id="UP000676310">
    <property type="component" value="Unassembled WGS sequence"/>
</dbReference>
<feature type="region of interest" description="Disordered" evidence="1">
    <location>
        <begin position="57"/>
        <end position="149"/>
    </location>
</feature>